<dbReference type="AlphaFoldDB" id="A0A6D2KT85"/>
<dbReference type="PANTHER" id="PTHR31672">
    <property type="entry name" value="BNACNNG10540D PROTEIN"/>
    <property type="match status" value="1"/>
</dbReference>
<dbReference type="InterPro" id="IPR036047">
    <property type="entry name" value="F-box-like_dom_sf"/>
</dbReference>
<dbReference type="InterPro" id="IPR001810">
    <property type="entry name" value="F-box_dom"/>
</dbReference>
<evidence type="ECO:0000313" key="3">
    <source>
        <dbReference type="Proteomes" id="UP000467841"/>
    </source>
</evidence>
<dbReference type="OrthoDB" id="591557at2759"/>
<name>A0A6D2KT85_9BRAS</name>
<dbReference type="Gene3D" id="1.20.1280.50">
    <property type="match status" value="1"/>
</dbReference>
<dbReference type="SUPFAM" id="SSF81383">
    <property type="entry name" value="F-box domain"/>
    <property type="match status" value="1"/>
</dbReference>
<dbReference type="InterPro" id="IPR050796">
    <property type="entry name" value="SCF_F-box_component"/>
</dbReference>
<organism evidence="2 3">
    <name type="scientific">Microthlaspi erraticum</name>
    <dbReference type="NCBI Taxonomy" id="1685480"/>
    <lineage>
        <taxon>Eukaryota</taxon>
        <taxon>Viridiplantae</taxon>
        <taxon>Streptophyta</taxon>
        <taxon>Embryophyta</taxon>
        <taxon>Tracheophyta</taxon>
        <taxon>Spermatophyta</taxon>
        <taxon>Magnoliopsida</taxon>
        <taxon>eudicotyledons</taxon>
        <taxon>Gunneridae</taxon>
        <taxon>Pentapetalae</taxon>
        <taxon>rosids</taxon>
        <taxon>malvids</taxon>
        <taxon>Brassicales</taxon>
        <taxon>Brassicaceae</taxon>
        <taxon>Coluteocarpeae</taxon>
        <taxon>Microthlaspi</taxon>
    </lineage>
</organism>
<evidence type="ECO:0000259" key="1">
    <source>
        <dbReference type="PROSITE" id="PS50181"/>
    </source>
</evidence>
<sequence>MSLRSAIMSDLPFGLVEDILSRVPATSLERFRSTCKQWNALFSDHRFIKKQLDNAPKEYLDILLRDGRVCSMSVNLNGLHDNMDPSIKLKKEFSLTNLHYSLANDVSSFEVFHCNGLLLCTNESKVHVWNPCTGQTKRIPTITVYTRHQKYVLGFENNKSSKNTKI</sequence>
<dbReference type="EMBL" id="CACVBM020001473">
    <property type="protein sequence ID" value="CAA7051247.1"/>
    <property type="molecule type" value="Genomic_DNA"/>
</dbReference>
<reference evidence="2" key="1">
    <citation type="submission" date="2020-01" db="EMBL/GenBank/DDBJ databases">
        <authorList>
            <person name="Mishra B."/>
        </authorList>
    </citation>
    <scope>NUCLEOTIDE SEQUENCE [LARGE SCALE GENOMIC DNA]</scope>
</reference>
<evidence type="ECO:0000313" key="2">
    <source>
        <dbReference type="EMBL" id="CAA7051247.1"/>
    </source>
</evidence>
<dbReference type="Proteomes" id="UP000467841">
    <property type="component" value="Unassembled WGS sequence"/>
</dbReference>
<dbReference type="NCBIfam" id="TIGR01640">
    <property type="entry name" value="F_box_assoc_1"/>
    <property type="match status" value="1"/>
</dbReference>
<protein>
    <recommendedName>
        <fullName evidence="1">F-box domain-containing protein</fullName>
    </recommendedName>
</protein>
<dbReference type="Pfam" id="PF00646">
    <property type="entry name" value="F-box"/>
    <property type="match status" value="1"/>
</dbReference>
<dbReference type="InterPro" id="IPR006527">
    <property type="entry name" value="F-box-assoc_dom_typ1"/>
</dbReference>
<gene>
    <name evidence="2" type="ORF">MERR_LOCUS38482</name>
</gene>
<dbReference type="SMART" id="SM00256">
    <property type="entry name" value="FBOX"/>
    <property type="match status" value="1"/>
</dbReference>
<dbReference type="PANTHER" id="PTHR31672:SF13">
    <property type="entry name" value="F-BOX PROTEIN CPR30-LIKE"/>
    <property type="match status" value="1"/>
</dbReference>
<proteinExistence type="predicted"/>
<dbReference type="Pfam" id="PF07734">
    <property type="entry name" value="FBA_1"/>
    <property type="match status" value="1"/>
</dbReference>
<feature type="domain" description="F-box" evidence="1">
    <location>
        <begin position="5"/>
        <end position="51"/>
    </location>
</feature>
<dbReference type="PROSITE" id="PS50181">
    <property type="entry name" value="FBOX"/>
    <property type="match status" value="1"/>
</dbReference>
<accession>A0A6D2KT85</accession>
<dbReference type="CDD" id="cd22157">
    <property type="entry name" value="F-box_AtFBW1-like"/>
    <property type="match status" value="1"/>
</dbReference>
<dbReference type="InterPro" id="IPR017451">
    <property type="entry name" value="F-box-assoc_interact_dom"/>
</dbReference>
<comment type="caution">
    <text evidence="2">The sequence shown here is derived from an EMBL/GenBank/DDBJ whole genome shotgun (WGS) entry which is preliminary data.</text>
</comment>
<keyword evidence="3" id="KW-1185">Reference proteome</keyword>